<dbReference type="InterPro" id="IPR005653">
    <property type="entry name" value="OstA-like_N"/>
</dbReference>
<keyword evidence="1 3" id="KW-0732">Signal</keyword>
<accession>A0A2S6IGF4</accession>
<feature type="domain" description="Organic solvent tolerance-like N-terminal" evidence="4">
    <location>
        <begin position="66"/>
        <end position="196"/>
    </location>
</feature>
<dbReference type="PANTHER" id="PTHR36504:SF1">
    <property type="entry name" value="LIPOPOLYSACCHARIDE EXPORT SYSTEM PROTEIN LPTA"/>
    <property type="match status" value="1"/>
</dbReference>
<sequence>MHFRNFELSKNTILKKLLFFIFMSLSYTAIAQETVNDSLINVTGGLREINEDLFPGAVIYSGNDRKQVFVQHKGIEMWCDRAVLYQKDNFIRIFRNVRIHQGDSIKMSSEYAEYNGTSQLAFASGDVFMRNPETTLKTDTLFFDRAKQEAYYRSGGTVKDTASTLESRIGRYFIKEKRYQFLDDVKVTNPEYTIDSNHLNFYTDTGHTRMYGPSTIKGKTSTVYCERGFYDTRNDEGYFIKNSRIDYNNRTVTGDSLYFNRGRSFASATNNIVVTDTINKSIIKGHYAEVYRAKDSVFITKRAVAISIQDQDSVYIHADRLMVTGPENDRIVRGFYDVRLFKSNLSGRCDSIVTRQSTGLTKMITKPVLWSGNSQMTGDSIHIQSNTLTERLDSLHVFYNAFIVDQDSSGGFNQIKGKELIGKFNDSSQLEVVNINKNVENLIYSRNDKQELIGINKGTSGRMEILFQNKEMTVITNYDDPDDKTYPPEELPENARTLRGFKWRGDERIISKEDLFRGKPKPILTPIQGIPLPDIEEDFFKKETPFNINKNSRLKEEDLKTRSTDTPDAIKEEKENEG</sequence>
<keyword evidence="6" id="KW-1185">Reference proteome</keyword>
<dbReference type="Proteomes" id="UP000239002">
    <property type="component" value="Unassembled WGS sequence"/>
</dbReference>
<dbReference type="EMBL" id="PTJE01000007">
    <property type="protein sequence ID" value="PPK93281.1"/>
    <property type="molecule type" value="Genomic_DNA"/>
</dbReference>
<dbReference type="GO" id="GO:0030288">
    <property type="term" value="C:outer membrane-bounded periplasmic space"/>
    <property type="evidence" value="ECO:0007669"/>
    <property type="project" value="TreeGrafter"/>
</dbReference>
<evidence type="ECO:0000259" key="4">
    <source>
        <dbReference type="Pfam" id="PF13100"/>
    </source>
</evidence>
<evidence type="ECO:0000256" key="3">
    <source>
        <dbReference type="SAM" id="SignalP"/>
    </source>
</evidence>
<evidence type="ECO:0000256" key="2">
    <source>
        <dbReference type="SAM" id="MobiDB-lite"/>
    </source>
</evidence>
<evidence type="ECO:0000256" key="1">
    <source>
        <dbReference type="ARBA" id="ARBA00022729"/>
    </source>
</evidence>
<feature type="signal peptide" evidence="3">
    <location>
        <begin position="1"/>
        <end position="31"/>
    </location>
</feature>
<gene>
    <name evidence="5" type="ORF">LY01_02566</name>
</gene>
<evidence type="ECO:0000313" key="5">
    <source>
        <dbReference type="EMBL" id="PPK93281.1"/>
    </source>
</evidence>
<feature type="chain" id="PRO_5015503219" evidence="3">
    <location>
        <begin position="32"/>
        <end position="578"/>
    </location>
</feature>
<dbReference type="InterPro" id="IPR052037">
    <property type="entry name" value="LPS_export_LptA"/>
</dbReference>
<evidence type="ECO:0000313" key="6">
    <source>
        <dbReference type="Proteomes" id="UP000239002"/>
    </source>
</evidence>
<dbReference type="Pfam" id="PF13100">
    <property type="entry name" value="OstA_2"/>
    <property type="match status" value="1"/>
</dbReference>
<dbReference type="GO" id="GO:0009279">
    <property type="term" value="C:cell outer membrane"/>
    <property type="evidence" value="ECO:0007669"/>
    <property type="project" value="TreeGrafter"/>
</dbReference>
<reference evidence="5 6" key="1">
    <citation type="submission" date="2018-02" db="EMBL/GenBank/DDBJ databases">
        <title>Genomic Encyclopedia of Archaeal and Bacterial Type Strains, Phase II (KMG-II): from individual species to whole genera.</title>
        <authorList>
            <person name="Goeker M."/>
        </authorList>
    </citation>
    <scope>NUCLEOTIDE SEQUENCE [LARGE SCALE GENOMIC DNA]</scope>
    <source>
        <strain evidence="5 6">DSM 16809</strain>
    </source>
</reference>
<dbReference type="PANTHER" id="PTHR36504">
    <property type="entry name" value="LIPOPOLYSACCHARIDE EXPORT SYSTEM PROTEIN LPTA"/>
    <property type="match status" value="1"/>
</dbReference>
<dbReference type="AlphaFoldDB" id="A0A2S6IGF4"/>
<comment type="caution">
    <text evidence="5">The sequence shown here is derived from an EMBL/GenBank/DDBJ whole genome shotgun (WGS) entry which is preliminary data.</text>
</comment>
<feature type="compositionally biased region" description="Basic and acidic residues" evidence="2">
    <location>
        <begin position="553"/>
        <end position="578"/>
    </location>
</feature>
<dbReference type="GO" id="GO:0017089">
    <property type="term" value="F:glycolipid transfer activity"/>
    <property type="evidence" value="ECO:0007669"/>
    <property type="project" value="TreeGrafter"/>
</dbReference>
<feature type="region of interest" description="Disordered" evidence="2">
    <location>
        <begin position="546"/>
        <end position="578"/>
    </location>
</feature>
<dbReference type="Gene3D" id="2.60.450.10">
    <property type="entry name" value="Lipopolysaccharide (LPS) transport protein A like domain"/>
    <property type="match status" value="3"/>
</dbReference>
<name>A0A2S6IGF4_9FLAO</name>
<dbReference type="GO" id="GO:0015920">
    <property type="term" value="P:lipopolysaccharide transport"/>
    <property type="evidence" value="ECO:0007669"/>
    <property type="project" value="TreeGrafter"/>
</dbReference>
<organism evidence="5 6">
    <name type="scientific">Nonlabens xylanidelens</name>
    <dbReference type="NCBI Taxonomy" id="191564"/>
    <lineage>
        <taxon>Bacteria</taxon>
        <taxon>Pseudomonadati</taxon>
        <taxon>Bacteroidota</taxon>
        <taxon>Flavobacteriia</taxon>
        <taxon>Flavobacteriales</taxon>
        <taxon>Flavobacteriaceae</taxon>
        <taxon>Nonlabens</taxon>
    </lineage>
</organism>
<proteinExistence type="predicted"/>
<protein>
    <submittedName>
        <fullName evidence="5">OstA-like protein</fullName>
    </submittedName>
</protein>